<protein>
    <recommendedName>
        <fullName evidence="1">Restriction endonuclease type IV Mrr domain-containing protein</fullName>
    </recommendedName>
</protein>
<dbReference type="GO" id="GO:0004519">
    <property type="term" value="F:endonuclease activity"/>
    <property type="evidence" value="ECO:0007669"/>
    <property type="project" value="InterPro"/>
</dbReference>
<dbReference type="InterPro" id="IPR011856">
    <property type="entry name" value="tRNA_endonuc-like_dom_sf"/>
</dbReference>
<dbReference type="Gene3D" id="3.40.1350.10">
    <property type="match status" value="1"/>
</dbReference>
<organism evidence="2 3">
    <name type="scientific">Phocaeicola plebeius</name>
    <dbReference type="NCBI Taxonomy" id="310297"/>
    <lineage>
        <taxon>Bacteria</taxon>
        <taxon>Pseudomonadati</taxon>
        <taxon>Bacteroidota</taxon>
        <taxon>Bacteroidia</taxon>
        <taxon>Bacteroidales</taxon>
        <taxon>Bacteroidaceae</taxon>
        <taxon>Phocaeicola</taxon>
    </lineage>
</organism>
<dbReference type="RefSeq" id="WP_117747877.1">
    <property type="nucleotide sequence ID" value="NZ_CAUGGG010000011.1"/>
</dbReference>
<sequence>MFQSTTKGVLHFEDLSPQQFEDLYRNILHITGDYQDIRAYGIKGSDDGVDIFCTEKATGLNFFIQCKRYKNLHLADLKKIVNRIIEGNNDYQGHVISVVATCDISRDAREGYKSYALDKGFAKAFFIGLRELDDMLHLEQFDRLKERFFGVAFNQEKIARQKLKYAEEGELLVTKLLRKIDFPNPKIQKDIIKNPSRKFNYSKVIIKSIYDNVYPFSNKDDQPSSWFISFLHDIYNNGIQLHLDAFRYEEIVVDCCGNWMLKKDFNNCQDQSDILELKVNIIGRIPYYNIANIKMNGDDFYSEPIIICVFDEISGPFTEICYEFHDYATNKRIMLEKGQRAWMSEYDFYELKQKVNISNIKK</sequence>
<reference evidence="2 3" key="1">
    <citation type="submission" date="2018-08" db="EMBL/GenBank/DDBJ databases">
        <title>A genome reference for cultivated species of the human gut microbiota.</title>
        <authorList>
            <person name="Zou Y."/>
            <person name="Xue W."/>
            <person name="Luo G."/>
        </authorList>
    </citation>
    <scope>NUCLEOTIDE SEQUENCE [LARGE SCALE GENOMIC DNA]</scope>
    <source>
        <strain evidence="2 3">OM08-14</strain>
    </source>
</reference>
<feature type="domain" description="Restriction endonuclease type IV Mrr" evidence="1">
    <location>
        <begin position="13"/>
        <end position="112"/>
    </location>
</feature>
<evidence type="ECO:0000259" key="1">
    <source>
        <dbReference type="Pfam" id="PF04471"/>
    </source>
</evidence>
<name>A0A3E4WDG9_9BACT</name>
<proteinExistence type="predicted"/>
<evidence type="ECO:0000313" key="3">
    <source>
        <dbReference type="Proteomes" id="UP000260780"/>
    </source>
</evidence>
<dbReference type="InterPro" id="IPR007560">
    <property type="entry name" value="Restrct_endonuc_IV_Mrr"/>
</dbReference>
<comment type="caution">
    <text evidence="2">The sequence shown here is derived from an EMBL/GenBank/DDBJ whole genome shotgun (WGS) entry which is preliminary data.</text>
</comment>
<dbReference type="EMBL" id="QSTF01000018">
    <property type="protein sequence ID" value="RGM40259.1"/>
    <property type="molecule type" value="Genomic_DNA"/>
</dbReference>
<evidence type="ECO:0000313" key="2">
    <source>
        <dbReference type="EMBL" id="RGM40259.1"/>
    </source>
</evidence>
<dbReference type="GO" id="GO:0009307">
    <property type="term" value="P:DNA restriction-modification system"/>
    <property type="evidence" value="ECO:0007669"/>
    <property type="project" value="InterPro"/>
</dbReference>
<dbReference type="Proteomes" id="UP000260780">
    <property type="component" value="Unassembled WGS sequence"/>
</dbReference>
<dbReference type="AlphaFoldDB" id="A0A3E4WDG9"/>
<dbReference type="Pfam" id="PF04471">
    <property type="entry name" value="Mrr_cat"/>
    <property type="match status" value="1"/>
</dbReference>
<gene>
    <name evidence="2" type="ORF">DXC17_08490</name>
</gene>
<dbReference type="GO" id="GO:0003677">
    <property type="term" value="F:DNA binding"/>
    <property type="evidence" value="ECO:0007669"/>
    <property type="project" value="InterPro"/>
</dbReference>
<accession>A0A3E4WDG9</accession>